<reference evidence="2" key="1">
    <citation type="submission" date="2022-11" db="EMBL/GenBank/DDBJ databases">
        <authorList>
            <person name="Kikuchi T."/>
        </authorList>
    </citation>
    <scope>NUCLEOTIDE SEQUENCE</scope>
    <source>
        <strain evidence="2">PS1010</strain>
    </source>
</reference>
<feature type="compositionally biased region" description="Polar residues" evidence="1">
    <location>
        <begin position="563"/>
        <end position="574"/>
    </location>
</feature>
<evidence type="ECO:0000313" key="3">
    <source>
        <dbReference type="Proteomes" id="UP001152747"/>
    </source>
</evidence>
<dbReference type="AlphaFoldDB" id="A0A9P1J3J8"/>
<feature type="compositionally biased region" description="Polar residues" evidence="1">
    <location>
        <begin position="312"/>
        <end position="355"/>
    </location>
</feature>
<organism evidence="2 3">
    <name type="scientific">Caenorhabditis angaria</name>
    <dbReference type="NCBI Taxonomy" id="860376"/>
    <lineage>
        <taxon>Eukaryota</taxon>
        <taxon>Metazoa</taxon>
        <taxon>Ecdysozoa</taxon>
        <taxon>Nematoda</taxon>
        <taxon>Chromadorea</taxon>
        <taxon>Rhabditida</taxon>
        <taxon>Rhabditina</taxon>
        <taxon>Rhabditomorpha</taxon>
        <taxon>Rhabditoidea</taxon>
        <taxon>Rhabditidae</taxon>
        <taxon>Peloderinae</taxon>
        <taxon>Caenorhabditis</taxon>
    </lineage>
</organism>
<feature type="compositionally biased region" description="Basic and acidic residues" evidence="1">
    <location>
        <begin position="634"/>
        <end position="660"/>
    </location>
</feature>
<dbReference type="Proteomes" id="UP001152747">
    <property type="component" value="Unassembled WGS sequence"/>
</dbReference>
<feature type="compositionally biased region" description="Polar residues" evidence="1">
    <location>
        <begin position="726"/>
        <end position="748"/>
    </location>
</feature>
<evidence type="ECO:0000256" key="1">
    <source>
        <dbReference type="SAM" id="MobiDB-lite"/>
    </source>
</evidence>
<feature type="compositionally biased region" description="Basic and acidic residues" evidence="1">
    <location>
        <begin position="597"/>
        <end position="626"/>
    </location>
</feature>
<feature type="compositionally biased region" description="Polar residues" evidence="1">
    <location>
        <begin position="399"/>
        <end position="415"/>
    </location>
</feature>
<feature type="region of interest" description="Disordered" evidence="1">
    <location>
        <begin position="542"/>
        <end position="670"/>
    </location>
</feature>
<feature type="region of interest" description="Disordered" evidence="1">
    <location>
        <begin position="266"/>
        <end position="457"/>
    </location>
</feature>
<sequence>MFFDRRHPYYKSYKDWWYWNTNVKAHAVKLVTFNMDDTYNRVMMKLQTLTDKQAVNIIKEYYESHPKTAEYFLNIIDNPKYEWPPRDETNSDVPAPPPHSDQYMNTNQQLVFHPQQQNVMPQTQYVQNPGFQGQQQILPTHLIHNQDGSFHNHQQMIHYGQQPCYQPNQQMQFHQQNQQMQFHPQNQQFQPQGPGSSYHSQLPPMNYPQKFDHQQYSNQNQQAMNDYQYGSYQNQNFQSYPIDQSVQASQQYQQQPIHYPAPVYNQQFQTSPQNPPQQFYQQQQPQQFYQQQQPQHNWNQNRAEQQQYQQNWTPRSYNQKNYNFQPRNHNYRGNQFVGNSNAPLARTANSPSHTETTTSRRDSDSTTNDQEVLQSVELNSEPIKPSANNDEKPKDEQIPSKSSENSGDDTTSSIEQLEIVVKPDESPKNVESIPISKSANSKEEKEKDVKKLNQSPNNIENLKKVEFSSNSKVTILKREPKIEQKTNQSCFEKLGIVTQPNATSIKRTEKVEPLQASKTEAVKEKSNKDQCENNRVFFEKKFAPKSKKNCESQSIVQTKPKMNDQSPSKQQNPDITRPSKENSSAKSANLKNIGKAAENEESSKQPSFEIKEVSKTLEAEDHKNEKVGLSYSDALKKKSENPMEIVKKPPKHDPVTKQQDRYQSSSKAHKPIQYFENSWLNLFGDMITDAERLDKFLSSREESNQNESNKNQSKQESKKWVESSRKNQFQENEQKSSINLEKSSNSKKNAIVETPILQSKPKNVQIEVEKKSEKSLEENPNDDEEKQEIDSIEETSSDESENEDEEGPSTSTNQVTRRKNRSSRRNKKKREQQKLEEERKKKIPKSFVVEYRGARRKFDFSENADGLVVMEDNDVVEIREIMEVAENKPKKKNSKKSKKNKNKKSKKSGVRGKQTCGNVVVLQDSSTDLEEDDQFEEIFDDFGGNNEQPKIFSLDKNSTWVIYEISVLLNKKTCGIHPDTFETYCVIFENWHSKESRALNLCFKCTEPLDCLIDDFDLDIFKALAIQTVVQEKCPQMTIGHVEKISPYLEASRAAALSYAFGKHLNFSETRRYLSTKHLYPQFQSKIKLREGELQFESVTNFLDDFEKLKDVWTPIGLLVARVKFVHTCILKFKQNMQNKTAKERFVRMVWDRVNADRTIREEVQFLALHSARPGSCIDMFFVTLFEEYCAQQSPPDPK</sequence>
<keyword evidence="3" id="KW-1185">Reference proteome</keyword>
<accession>A0A9P1J3J8</accession>
<feature type="compositionally biased region" description="Basic residues" evidence="1">
    <location>
        <begin position="816"/>
        <end position="831"/>
    </location>
</feature>
<feature type="compositionally biased region" description="Basic and acidic residues" evidence="1">
    <location>
        <begin position="440"/>
        <end position="451"/>
    </location>
</feature>
<name>A0A9P1J3J8_9PELO</name>
<feature type="compositionally biased region" description="Polar residues" evidence="1">
    <location>
        <begin position="581"/>
        <end position="590"/>
    </location>
</feature>
<comment type="caution">
    <text evidence="2">The sequence shown here is derived from an EMBL/GenBank/DDBJ whole genome shotgun (WGS) entry which is preliminary data.</text>
</comment>
<feature type="compositionally biased region" description="Basic and acidic residues" evidence="1">
    <location>
        <begin position="713"/>
        <end position="725"/>
    </location>
</feature>
<feature type="compositionally biased region" description="Basic residues" evidence="1">
    <location>
        <begin position="889"/>
        <end position="910"/>
    </location>
</feature>
<feature type="compositionally biased region" description="Low complexity" evidence="1">
    <location>
        <begin position="276"/>
        <end position="311"/>
    </location>
</feature>
<gene>
    <name evidence="2" type="ORF">CAMP_LOCUS16971</name>
</gene>
<feature type="compositionally biased region" description="Low complexity" evidence="1">
    <location>
        <begin position="174"/>
        <end position="192"/>
    </location>
</feature>
<feature type="compositionally biased region" description="Acidic residues" evidence="1">
    <location>
        <begin position="779"/>
        <end position="807"/>
    </location>
</feature>
<feature type="compositionally biased region" description="Polar residues" evidence="1">
    <location>
        <begin position="368"/>
        <end position="378"/>
    </location>
</feature>
<evidence type="ECO:0000313" key="2">
    <source>
        <dbReference type="EMBL" id="CAI5454334.1"/>
    </source>
</evidence>
<feature type="region of interest" description="Disordered" evidence="1">
    <location>
        <begin position="698"/>
        <end position="846"/>
    </location>
</feature>
<feature type="region of interest" description="Disordered" evidence="1">
    <location>
        <begin position="174"/>
        <end position="216"/>
    </location>
</feature>
<dbReference type="EMBL" id="CANHGI010000006">
    <property type="protein sequence ID" value="CAI5454334.1"/>
    <property type="molecule type" value="Genomic_DNA"/>
</dbReference>
<proteinExistence type="predicted"/>
<feature type="compositionally biased region" description="Basic and acidic residues" evidence="1">
    <location>
        <begin position="389"/>
        <end position="398"/>
    </location>
</feature>
<feature type="compositionally biased region" description="Basic and acidic residues" evidence="1">
    <location>
        <begin position="767"/>
        <end position="777"/>
    </location>
</feature>
<protein>
    <submittedName>
        <fullName evidence="2">Uncharacterized protein</fullName>
    </submittedName>
</protein>
<feature type="region of interest" description="Disordered" evidence="1">
    <location>
        <begin position="886"/>
        <end position="912"/>
    </location>
</feature>